<reference evidence="2 3" key="1">
    <citation type="journal article" date="2015" name="Biotechnol. Biofuels">
        <title>Enhanced degradation of softwood versus hardwood by the white-rot fungus Pycnoporus coccineus.</title>
        <authorList>
            <person name="Couturier M."/>
            <person name="Navarro D."/>
            <person name="Chevret D."/>
            <person name="Henrissat B."/>
            <person name="Piumi F."/>
            <person name="Ruiz-Duenas F.J."/>
            <person name="Martinez A.T."/>
            <person name="Grigoriev I.V."/>
            <person name="Riley R."/>
            <person name="Lipzen A."/>
            <person name="Berrin J.G."/>
            <person name="Master E.R."/>
            <person name="Rosso M.N."/>
        </authorList>
    </citation>
    <scope>NUCLEOTIDE SEQUENCE [LARGE SCALE GENOMIC DNA]</scope>
    <source>
        <strain evidence="2 3">BRFM310</strain>
    </source>
</reference>
<dbReference type="AlphaFoldDB" id="A0A1Y2IMK2"/>
<keyword evidence="1" id="KW-1133">Transmembrane helix</keyword>
<evidence type="ECO:0000313" key="2">
    <source>
        <dbReference type="EMBL" id="OSD02340.1"/>
    </source>
</evidence>
<keyword evidence="1" id="KW-0472">Membrane</keyword>
<organism evidence="2 3">
    <name type="scientific">Trametes coccinea (strain BRFM310)</name>
    <name type="common">Pycnoporus coccineus</name>
    <dbReference type="NCBI Taxonomy" id="1353009"/>
    <lineage>
        <taxon>Eukaryota</taxon>
        <taxon>Fungi</taxon>
        <taxon>Dikarya</taxon>
        <taxon>Basidiomycota</taxon>
        <taxon>Agaricomycotina</taxon>
        <taxon>Agaricomycetes</taxon>
        <taxon>Polyporales</taxon>
        <taxon>Polyporaceae</taxon>
        <taxon>Trametes</taxon>
    </lineage>
</organism>
<keyword evidence="1" id="KW-0812">Transmembrane</keyword>
<evidence type="ECO:0000313" key="3">
    <source>
        <dbReference type="Proteomes" id="UP000193067"/>
    </source>
</evidence>
<gene>
    <name evidence="2" type="ORF">PYCCODRAFT_431020</name>
</gene>
<proteinExistence type="predicted"/>
<evidence type="ECO:0000256" key="1">
    <source>
        <dbReference type="SAM" id="Phobius"/>
    </source>
</evidence>
<keyword evidence="3" id="KW-1185">Reference proteome</keyword>
<dbReference type="EMBL" id="KZ084106">
    <property type="protein sequence ID" value="OSD02340.1"/>
    <property type="molecule type" value="Genomic_DNA"/>
</dbReference>
<protein>
    <submittedName>
        <fullName evidence="2">Uncharacterized protein</fullName>
    </submittedName>
</protein>
<name>A0A1Y2IMK2_TRAC3</name>
<feature type="transmembrane region" description="Helical" evidence="1">
    <location>
        <begin position="26"/>
        <end position="44"/>
    </location>
</feature>
<accession>A0A1Y2IMK2</accession>
<sequence>MSLYLSGPCNRGGRVSMMSREGPPTIALTRVCTASVLSLAFLIAKRRTLQVHTQIVLGERSLGTYRGMKCSVCGAAALPPAVA</sequence>
<dbReference type="Proteomes" id="UP000193067">
    <property type="component" value="Unassembled WGS sequence"/>
</dbReference>